<name>A0A7J7GSV3_CAMSI</name>
<gene>
    <name evidence="2" type="ORF">HYC85_020643</name>
</gene>
<reference evidence="3" key="1">
    <citation type="journal article" date="2020" name="Nat. Commun.">
        <title>Genome assembly of wild tea tree DASZ reveals pedigree and selection history of tea varieties.</title>
        <authorList>
            <person name="Zhang W."/>
            <person name="Zhang Y."/>
            <person name="Qiu H."/>
            <person name="Guo Y."/>
            <person name="Wan H."/>
            <person name="Zhang X."/>
            <person name="Scossa F."/>
            <person name="Alseekh S."/>
            <person name="Zhang Q."/>
            <person name="Wang P."/>
            <person name="Xu L."/>
            <person name="Schmidt M.H."/>
            <person name="Jia X."/>
            <person name="Li D."/>
            <person name="Zhu A."/>
            <person name="Guo F."/>
            <person name="Chen W."/>
            <person name="Ni D."/>
            <person name="Usadel B."/>
            <person name="Fernie A.R."/>
            <person name="Wen W."/>
        </authorList>
    </citation>
    <scope>NUCLEOTIDE SEQUENCE [LARGE SCALE GENOMIC DNA]</scope>
    <source>
        <strain evidence="3">cv. G240</strain>
    </source>
</reference>
<dbReference type="InterPro" id="IPR007307">
    <property type="entry name" value="Ltv1"/>
</dbReference>
<comment type="caution">
    <text evidence="2">The sequence shown here is derived from an EMBL/GenBank/DDBJ whole genome shotgun (WGS) entry which is preliminary data.</text>
</comment>
<feature type="non-terminal residue" evidence="2">
    <location>
        <position position="1"/>
    </location>
</feature>
<reference evidence="2 3" key="2">
    <citation type="submission" date="2020-07" db="EMBL/GenBank/DDBJ databases">
        <title>Genome assembly of wild tea tree DASZ reveals pedigree and selection history of tea varieties.</title>
        <authorList>
            <person name="Zhang W."/>
        </authorList>
    </citation>
    <scope>NUCLEOTIDE SEQUENCE [LARGE SCALE GENOMIC DNA]</scope>
    <source>
        <strain evidence="3">cv. G240</strain>
        <tissue evidence="2">Leaf</tissue>
    </source>
</reference>
<sequence>AYDALRVEILGVNDDSNKKSIYNVASRTVGVRIQKAVDPEVVALLDDSDLSRFGSNDEDLEEDFVVKANLLNEAEDVEFDKKLNLVENSAVNRKGVDVVDFVDAEARPEHQQYLNKKIEFYDETAVVIGRDMATGNFAKSFVNIDAEAKIVESIDFGIDVEDVAKRKYVTSSSEISSEARSHKRNHCDQDDSYDKLSEQIGEVASAIKKLTEDQVNGNDLYEEVMKMQGYDEFMLAQHLIIWLKMKM</sequence>
<dbReference type="PANTHER" id="PTHR21531">
    <property type="entry name" value="LOW-TEMPERATURE VIABILITY PROTEIN LTV1-RELATED"/>
    <property type="match status" value="1"/>
</dbReference>
<accession>A0A7J7GSV3</accession>
<dbReference type="GO" id="GO:0030688">
    <property type="term" value="C:preribosome, small subunit precursor"/>
    <property type="evidence" value="ECO:0007669"/>
    <property type="project" value="TreeGrafter"/>
</dbReference>
<dbReference type="GO" id="GO:0005829">
    <property type="term" value="C:cytosol"/>
    <property type="evidence" value="ECO:0007669"/>
    <property type="project" value="TreeGrafter"/>
</dbReference>
<evidence type="ECO:0000313" key="3">
    <source>
        <dbReference type="Proteomes" id="UP000593564"/>
    </source>
</evidence>
<evidence type="ECO:0000313" key="2">
    <source>
        <dbReference type="EMBL" id="KAF5943001.1"/>
    </source>
</evidence>
<dbReference type="Proteomes" id="UP000593564">
    <property type="component" value="Unassembled WGS sequence"/>
</dbReference>
<dbReference type="PANTHER" id="PTHR21531:SF0">
    <property type="entry name" value="PROTEIN LTV1 HOMOLOG"/>
    <property type="match status" value="1"/>
</dbReference>
<protein>
    <submittedName>
        <fullName evidence="2">Uncharacterized protein</fullName>
    </submittedName>
</protein>
<keyword evidence="3" id="KW-1185">Reference proteome</keyword>
<evidence type="ECO:0000256" key="1">
    <source>
        <dbReference type="ARBA" id="ARBA00009078"/>
    </source>
</evidence>
<organism evidence="2 3">
    <name type="scientific">Camellia sinensis</name>
    <name type="common">Tea plant</name>
    <name type="synonym">Thea sinensis</name>
    <dbReference type="NCBI Taxonomy" id="4442"/>
    <lineage>
        <taxon>Eukaryota</taxon>
        <taxon>Viridiplantae</taxon>
        <taxon>Streptophyta</taxon>
        <taxon>Embryophyta</taxon>
        <taxon>Tracheophyta</taxon>
        <taxon>Spermatophyta</taxon>
        <taxon>Magnoliopsida</taxon>
        <taxon>eudicotyledons</taxon>
        <taxon>Gunneridae</taxon>
        <taxon>Pentapetalae</taxon>
        <taxon>asterids</taxon>
        <taxon>Ericales</taxon>
        <taxon>Theaceae</taxon>
        <taxon>Camellia</taxon>
    </lineage>
</organism>
<dbReference type="GO" id="GO:0005634">
    <property type="term" value="C:nucleus"/>
    <property type="evidence" value="ECO:0007669"/>
    <property type="project" value="TreeGrafter"/>
</dbReference>
<proteinExistence type="inferred from homology"/>
<dbReference type="AlphaFoldDB" id="A0A7J7GSV3"/>
<dbReference type="GO" id="GO:0042274">
    <property type="term" value="P:ribosomal small subunit biogenesis"/>
    <property type="evidence" value="ECO:0007669"/>
    <property type="project" value="InterPro"/>
</dbReference>
<dbReference type="GO" id="GO:0000056">
    <property type="term" value="P:ribosomal small subunit export from nucleus"/>
    <property type="evidence" value="ECO:0007669"/>
    <property type="project" value="TreeGrafter"/>
</dbReference>
<comment type="similarity">
    <text evidence="1">Belongs to the LTV1 family.</text>
</comment>
<dbReference type="EMBL" id="JACBKZ010000009">
    <property type="protein sequence ID" value="KAF5943001.1"/>
    <property type="molecule type" value="Genomic_DNA"/>
</dbReference>